<evidence type="ECO:0000259" key="2">
    <source>
        <dbReference type="Pfam" id="PF00248"/>
    </source>
</evidence>
<name>B9Y9G3_9FIRM</name>
<dbReference type="GO" id="GO:0016491">
    <property type="term" value="F:oxidoreductase activity"/>
    <property type="evidence" value="ECO:0007669"/>
    <property type="project" value="UniProtKB-KW"/>
</dbReference>
<dbReference type="InterPro" id="IPR023210">
    <property type="entry name" value="NADP_OxRdtase_dom"/>
</dbReference>
<reference evidence="3 4" key="1">
    <citation type="submission" date="2008-12" db="EMBL/GenBank/DDBJ databases">
        <authorList>
            <person name="Fulton L."/>
            <person name="Clifton S."/>
            <person name="Fulton B."/>
            <person name="Xu J."/>
            <person name="Minx P."/>
            <person name="Pepin K.H."/>
            <person name="Johnson M."/>
            <person name="Bhonagiri V."/>
            <person name="Nash W.E."/>
            <person name="Mardis E.R."/>
            <person name="Wilson R.K."/>
        </authorList>
    </citation>
    <scope>NUCLEOTIDE SEQUENCE [LARGE SCALE GENOMIC DNA]</scope>
    <source>
        <strain evidence="3 4">DSM 12042</strain>
    </source>
</reference>
<dbReference type="InterPro" id="IPR036812">
    <property type="entry name" value="NAD(P)_OxRdtase_dom_sf"/>
</dbReference>
<dbReference type="SUPFAM" id="SSF51430">
    <property type="entry name" value="NAD(P)-linked oxidoreductase"/>
    <property type="match status" value="1"/>
</dbReference>
<dbReference type="STRING" id="545696.HOLDEFILI_02469"/>
<evidence type="ECO:0000256" key="1">
    <source>
        <dbReference type="ARBA" id="ARBA00023002"/>
    </source>
</evidence>
<dbReference type="GO" id="GO:0005737">
    <property type="term" value="C:cytoplasm"/>
    <property type="evidence" value="ECO:0007669"/>
    <property type="project" value="TreeGrafter"/>
</dbReference>
<dbReference type="Gene3D" id="3.20.20.100">
    <property type="entry name" value="NADP-dependent oxidoreductase domain"/>
    <property type="match status" value="1"/>
</dbReference>
<evidence type="ECO:0000313" key="4">
    <source>
        <dbReference type="Proteomes" id="UP000005950"/>
    </source>
</evidence>
<dbReference type="HOGENOM" id="CLU_023205_2_1_9"/>
<dbReference type="AlphaFoldDB" id="B9Y9G3"/>
<dbReference type="PANTHER" id="PTHR43625:SF77">
    <property type="entry name" value="ALDO-KETO REDUCTASE"/>
    <property type="match status" value="1"/>
</dbReference>
<evidence type="ECO:0000313" key="3">
    <source>
        <dbReference type="EMBL" id="EEF67383.1"/>
    </source>
</evidence>
<dbReference type="eggNOG" id="COG0667">
    <property type="taxonomic scope" value="Bacteria"/>
</dbReference>
<protein>
    <submittedName>
        <fullName evidence="3">Oxidoreductase, aldo/keto reductase family protein</fullName>
    </submittedName>
</protein>
<gene>
    <name evidence="3" type="ORF">HOLDEFILI_02469</name>
</gene>
<proteinExistence type="predicted"/>
<feature type="domain" description="NADP-dependent oxidoreductase" evidence="2">
    <location>
        <begin position="11"/>
        <end position="223"/>
    </location>
</feature>
<sequence>MKNRNGITVLDGSPQAIRESLEGSLRRLNTDYIDLYYLHRVDPNTPIEVSAQCMKELIKEGRIRGWGLSEVDSETIRRAHAVCPLTAVESEYNMLWRNVESDVLPCLKELGVALVPFSPLAKGFMTGTITADTQFSDRDSRRRYSRFQPDVIQANTKILNLIKSFAERYQVTEAQISLAWLLSRYEYLVPIPGTTKQYRVIENLKAADLDMTAEDLEQLTQLLNKTPVAGQRF</sequence>
<accession>B9Y9G3</accession>
<dbReference type="PANTHER" id="PTHR43625">
    <property type="entry name" value="AFLATOXIN B1 ALDEHYDE REDUCTASE"/>
    <property type="match status" value="1"/>
</dbReference>
<dbReference type="InterPro" id="IPR050791">
    <property type="entry name" value="Aldo-Keto_reductase"/>
</dbReference>
<comment type="caution">
    <text evidence="3">The sequence shown here is derived from an EMBL/GenBank/DDBJ whole genome shotgun (WGS) entry which is preliminary data.</text>
</comment>
<dbReference type="EMBL" id="ACCF01000143">
    <property type="protein sequence ID" value="EEF67383.1"/>
    <property type="molecule type" value="Genomic_DNA"/>
</dbReference>
<organism evidence="3 4">
    <name type="scientific">Holdemania filiformis DSM 12042</name>
    <dbReference type="NCBI Taxonomy" id="545696"/>
    <lineage>
        <taxon>Bacteria</taxon>
        <taxon>Bacillati</taxon>
        <taxon>Bacillota</taxon>
        <taxon>Erysipelotrichia</taxon>
        <taxon>Erysipelotrichales</taxon>
        <taxon>Erysipelotrichaceae</taxon>
        <taxon>Holdemania</taxon>
    </lineage>
</organism>
<reference evidence="3 4" key="2">
    <citation type="submission" date="2009-02" db="EMBL/GenBank/DDBJ databases">
        <title>Draft genome sequence of Holdemania filiformis DSM 12042.</title>
        <authorList>
            <person name="Sudarsanam P."/>
            <person name="Ley R."/>
            <person name="Guruge J."/>
            <person name="Turnbaugh P.J."/>
            <person name="Mahowald M."/>
            <person name="Liep D."/>
            <person name="Gordon J."/>
        </authorList>
    </citation>
    <scope>NUCLEOTIDE SEQUENCE [LARGE SCALE GENOMIC DNA]</scope>
    <source>
        <strain evidence="3 4">DSM 12042</strain>
    </source>
</reference>
<keyword evidence="1" id="KW-0560">Oxidoreductase</keyword>
<dbReference type="Pfam" id="PF00248">
    <property type="entry name" value="Aldo_ket_red"/>
    <property type="match status" value="1"/>
</dbReference>
<dbReference type="Proteomes" id="UP000005950">
    <property type="component" value="Unassembled WGS sequence"/>
</dbReference>